<sequence length="115" mass="13412">MYSKGNPSCKTYDGTFAQYRQTINETKERGIAALEEYAFSHDIYYETYQEDILYILKSNTNELLAELEEMINFLQLFHDTDEIPDCMNSQINEAKQIFNDASSAIEKKAKIFLKN</sequence>
<protein>
    <submittedName>
        <fullName evidence="1">Uncharacterized protein</fullName>
    </submittedName>
</protein>
<dbReference type="EMBL" id="JADBJN010000004">
    <property type="protein sequence ID" value="KAG5667592.1"/>
    <property type="molecule type" value="Genomic_DNA"/>
</dbReference>
<proteinExistence type="predicted"/>
<dbReference type="AlphaFoldDB" id="A0A9J6BDD7"/>
<reference evidence="1" key="1">
    <citation type="submission" date="2021-03" db="EMBL/GenBank/DDBJ databases">
        <title>Chromosome level genome of the anhydrobiotic midge Polypedilum vanderplanki.</title>
        <authorList>
            <person name="Yoshida Y."/>
            <person name="Kikawada T."/>
            <person name="Gusev O."/>
        </authorList>
    </citation>
    <scope>NUCLEOTIDE SEQUENCE</scope>
    <source>
        <strain evidence="1">NIAS01</strain>
        <tissue evidence="1">Whole body or cell culture</tissue>
    </source>
</reference>
<dbReference type="Proteomes" id="UP001107558">
    <property type="component" value="Chromosome 4"/>
</dbReference>
<organism evidence="1 2">
    <name type="scientific">Polypedilum vanderplanki</name>
    <name type="common">Sleeping chironomid midge</name>
    <dbReference type="NCBI Taxonomy" id="319348"/>
    <lineage>
        <taxon>Eukaryota</taxon>
        <taxon>Metazoa</taxon>
        <taxon>Ecdysozoa</taxon>
        <taxon>Arthropoda</taxon>
        <taxon>Hexapoda</taxon>
        <taxon>Insecta</taxon>
        <taxon>Pterygota</taxon>
        <taxon>Neoptera</taxon>
        <taxon>Endopterygota</taxon>
        <taxon>Diptera</taxon>
        <taxon>Nematocera</taxon>
        <taxon>Chironomoidea</taxon>
        <taxon>Chironomidae</taxon>
        <taxon>Chironominae</taxon>
        <taxon>Polypedilum</taxon>
        <taxon>Polypedilum</taxon>
    </lineage>
</organism>
<keyword evidence="2" id="KW-1185">Reference proteome</keyword>
<evidence type="ECO:0000313" key="1">
    <source>
        <dbReference type="EMBL" id="KAG5667592.1"/>
    </source>
</evidence>
<comment type="caution">
    <text evidence="1">The sequence shown here is derived from an EMBL/GenBank/DDBJ whole genome shotgun (WGS) entry which is preliminary data.</text>
</comment>
<accession>A0A9J6BDD7</accession>
<name>A0A9J6BDD7_POLVA</name>
<gene>
    <name evidence="1" type="ORF">PVAND_015568</name>
</gene>
<evidence type="ECO:0000313" key="2">
    <source>
        <dbReference type="Proteomes" id="UP001107558"/>
    </source>
</evidence>